<evidence type="ECO:0000313" key="2">
    <source>
        <dbReference type="Proteomes" id="UP000030475"/>
    </source>
</evidence>
<dbReference type="Proteomes" id="UP000030475">
    <property type="component" value="Unassembled WGS sequence"/>
</dbReference>
<accession>A0AA40JGM5</accession>
<gene>
    <name evidence="1" type="ORF">Y036_4978</name>
</gene>
<organism evidence="1 2">
    <name type="scientific">Burkholderia pseudomallei</name>
    <name type="common">Pseudomonas pseudomallei</name>
    <dbReference type="NCBI Taxonomy" id="28450"/>
    <lineage>
        <taxon>Bacteria</taxon>
        <taxon>Pseudomonadati</taxon>
        <taxon>Pseudomonadota</taxon>
        <taxon>Betaproteobacteria</taxon>
        <taxon>Burkholderiales</taxon>
        <taxon>Burkholderiaceae</taxon>
        <taxon>Burkholderia</taxon>
        <taxon>pseudomallei group</taxon>
    </lineage>
</organism>
<name>A0AA40JGM5_BURPE</name>
<protein>
    <submittedName>
        <fullName evidence="1">Uncharacterized protein</fullName>
    </submittedName>
</protein>
<dbReference type="EMBL" id="JQIM01000009">
    <property type="protein sequence ID" value="KGX11595.1"/>
    <property type="molecule type" value="Genomic_DNA"/>
</dbReference>
<proteinExistence type="predicted"/>
<reference evidence="1 2" key="1">
    <citation type="submission" date="2014-08" db="EMBL/GenBank/DDBJ databases">
        <authorList>
            <person name="Bunnell A."/>
            <person name="Chain P.S."/>
            <person name="Chertkov O."/>
            <person name="Currie B.J."/>
            <person name="Daligault H.E."/>
            <person name="Davenport K.W."/>
            <person name="Davis C."/>
            <person name="Gleasner C.D."/>
            <person name="Johnson S.L."/>
            <person name="Kaestli M."/>
            <person name="Koren S."/>
            <person name="Kunde Y.A."/>
            <person name="Mayo M."/>
            <person name="McMurry K.K."/>
            <person name="Price E.P."/>
            <person name="Reitenga K.G."/>
            <person name="Robison R."/>
            <person name="Rosovitz M.J."/>
            <person name="Sarovich D.S."/>
            <person name="Teshima H."/>
        </authorList>
    </citation>
    <scope>NUCLEOTIDE SEQUENCE [LARGE SCALE GENOMIC DNA]</scope>
    <source>
        <strain evidence="1 2">MSHR44</strain>
    </source>
</reference>
<dbReference type="AlphaFoldDB" id="A0AA40JGM5"/>
<comment type="caution">
    <text evidence="1">The sequence shown here is derived from an EMBL/GenBank/DDBJ whole genome shotgun (WGS) entry which is preliminary data.</text>
</comment>
<sequence length="34" mass="3915">MPDSEAHILPYPWRRPEMNKRALPAVAVKDAEKP</sequence>
<evidence type="ECO:0000313" key="1">
    <source>
        <dbReference type="EMBL" id="KGX11595.1"/>
    </source>
</evidence>